<dbReference type="Pfam" id="PF01551">
    <property type="entry name" value="Peptidase_M23"/>
    <property type="match status" value="1"/>
</dbReference>
<feature type="domain" description="SH3b" evidence="2">
    <location>
        <begin position="125"/>
        <end position="185"/>
    </location>
</feature>
<evidence type="ECO:0000313" key="4">
    <source>
        <dbReference type="Proteomes" id="UP000178735"/>
    </source>
</evidence>
<organism evidence="3 4">
    <name type="scientific">Candidatus Wallbacteria bacterium GWC2_49_35</name>
    <dbReference type="NCBI Taxonomy" id="1817813"/>
    <lineage>
        <taxon>Bacteria</taxon>
        <taxon>Candidatus Walliibacteriota</taxon>
    </lineage>
</organism>
<name>A0A1F7WZU3_9BACT</name>
<feature type="region of interest" description="Disordered" evidence="1">
    <location>
        <begin position="280"/>
        <end position="299"/>
    </location>
</feature>
<accession>A0A1F7WZU3</accession>
<dbReference type="EMBL" id="MGFH01000039">
    <property type="protein sequence ID" value="OGM07648.1"/>
    <property type="molecule type" value="Genomic_DNA"/>
</dbReference>
<gene>
    <name evidence="3" type="ORF">A2008_01825</name>
</gene>
<sequence length="427" mass="44857">MNAKLINNLLLVMLVLLLVMFLAPYKNGASAAGESGANELYSQCVRLYGEYKDSVNNNSGREAVDACFQRYRSALDKYKEFLNKNGAGNAALQDTSTLPEAASVNHVTDGVQNAINSAAVSSGAKTGGVVMASVLNIRSGPWGEVIGQMKAGAKVEIVSRQGSWYKVIYNGREAYIHAGYIATENSVSEAYEGYVTSEGLNVRSGPYGAILGELKKGAAIEVLEKKGEWLVIKYNGREAFIHSDYISKNAVSGAVSGSSVSSVKASAPLSSVSIPAAAGNTVSPSSGSQGANFNSGADMIGGPVPPARVTSTYGPRDLFGKNFHHGVDLGVPTGTPLRSLGEGKVISTGYDYGGGKTIVIKYDNGLTSSYAHCRDANVSVGSTVKKGTMVGHTNNTGAYTTGPHLHFSLKDANNKFVDPLKIPSVWY</sequence>
<feature type="compositionally biased region" description="Polar residues" evidence="1">
    <location>
        <begin position="280"/>
        <end position="295"/>
    </location>
</feature>
<dbReference type="PANTHER" id="PTHR34408">
    <property type="entry name" value="FAMILY PROTEIN, PUTATIVE-RELATED"/>
    <property type="match status" value="1"/>
</dbReference>
<evidence type="ECO:0000313" key="3">
    <source>
        <dbReference type="EMBL" id="OGM07648.1"/>
    </source>
</evidence>
<dbReference type="AlphaFoldDB" id="A0A1F7WZU3"/>
<dbReference type="InterPro" id="IPR003646">
    <property type="entry name" value="SH3-like_bac-type"/>
</dbReference>
<protein>
    <recommendedName>
        <fullName evidence="2">SH3b domain-containing protein</fullName>
    </recommendedName>
</protein>
<dbReference type="InterPro" id="IPR052354">
    <property type="entry name" value="Cell_Wall_Dynamics_Protein"/>
</dbReference>
<dbReference type="Gene3D" id="2.30.30.40">
    <property type="entry name" value="SH3 Domains"/>
    <property type="match status" value="2"/>
</dbReference>
<dbReference type="SMART" id="SM00287">
    <property type="entry name" value="SH3b"/>
    <property type="match status" value="2"/>
</dbReference>
<dbReference type="Pfam" id="PF08239">
    <property type="entry name" value="SH3_3"/>
    <property type="match status" value="2"/>
</dbReference>
<proteinExistence type="predicted"/>
<evidence type="ECO:0000256" key="1">
    <source>
        <dbReference type="SAM" id="MobiDB-lite"/>
    </source>
</evidence>
<comment type="caution">
    <text evidence="3">The sequence shown here is derived from an EMBL/GenBank/DDBJ whole genome shotgun (WGS) entry which is preliminary data.</text>
</comment>
<evidence type="ECO:0000259" key="2">
    <source>
        <dbReference type="PROSITE" id="PS51781"/>
    </source>
</evidence>
<dbReference type="CDD" id="cd12797">
    <property type="entry name" value="M23_peptidase"/>
    <property type="match status" value="1"/>
</dbReference>
<dbReference type="InterPro" id="IPR016047">
    <property type="entry name" value="M23ase_b-sheet_dom"/>
</dbReference>
<dbReference type="SUPFAM" id="SSF51261">
    <property type="entry name" value="Duplicated hybrid motif"/>
    <property type="match status" value="1"/>
</dbReference>
<dbReference type="STRING" id="1817813.A2008_01825"/>
<dbReference type="Proteomes" id="UP000178735">
    <property type="component" value="Unassembled WGS sequence"/>
</dbReference>
<dbReference type="InterPro" id="IPR011055">
    <property type="entry name" value="Dup_hybrid_motif"/>
</dbReference>
<reference evidence="3 4" key="1">
    <citation type="journal article" date="2016" name="Nat. Commun.">
        <title>Thousands of microbial genomes shed light on interconnected biogeochemical processes in an aquifer system.</title>
        <authorList>
            <person name="Anantharaman K."/>
            <person name="Brown C.T."/>
            <person name="Hug L.A."/>
            <person name="Sharon I."/>
            <person name="Castelle C.J."/>
            <person name="Probst A.J."/>
            <person name="Thomas B.C."/>
            <person name="Singh A."/>
            <person name="Wilkins M.J."/>
            <person name="Karaoz U."/>
            <person name="Brodie E.L."/>
            <person name="Williams K.H."/>
            <person name="Hubbard S.S."/>
            <person name="Banfield J.F."/>
        </authorList>
    </citation>
    <scope>NUCLEOTIDE SEQUENCE [LARGE SCALE GENOMIC DNA]</scope>
</reference>
<dbReference type="Gene3D" id="2.70.70.10">
    <property type="entry name" value="Glucose Permease (Domain IIA)"/>
    <property type="match status" value="1"/>
</dbReference>
<dbReference type="PANTHER" id="PTHR34408:SF1">
    <property type="entry name" value="GLYCOSYL HYDROLASE FAMILY 19 DOMAIN-CONTAINING PROTEIN HI_1415"/>
    <property type="match status" value="1"/>
</dbReference>
<dbReference type="PROSITE" id="PS51781">
    <property type="entry name" value="SH3B"/>
    <property type="match status" value="1"/>
</dbReference>